<dbReference type="PANTHER" id="PTHR31529">
    <property type="entry name" value="LOB DOMAIN CONTAINING PROTEIN"/>
    <property type="match status" value="1"/>
</dbReference>
<dbReference type="PROSITE" id="PS50891">
    <property type="entry name" value="LOB"/>
    <property type="match status" value="1"/>
</dbReference>
<comment type="similarity">
    <text evidence="1">Belongs to the LOB domain-containing protein family.</text>
</comment>
<evidence type="ECO:0000313" key="3">
    <source>
        <dbReference type="EMBL" id="CAA7391808.1"/>
    </source>
</evidence>
<keyword evidence="4" id="KW-1185">Reference proteome</keyword>
<proteinExistence type="inferred from homology"/>
<feature type="domain" description="LOB" evidence="2">
    <location>
        <begin position="22"/>
        <end position="124"/>
    </location>
</feature>
<gene>
    <name evidence="3" type="ORF">SI8410_02003034</name>
</gene>
<evidence type="ECO:0000259" key="2">
    <source>
        <dbReference type="PROSITE" id="PS50891"/>
    </source>
</evidence>
<dbReference type="GO" id="GO:0005634">
    <property type="term" value="C:nucleus"/>
    <property type="evidence" value="ECO:0007669"/>
    <property type="project" value="TreeGrafter"/>
</dbReference>
<dbReference type="Pfam" id="PF03195">
    <property type="entry name" value="LOB"/>
    <property type="match status" value="1"/>
</dbReference>
<dbReference type="GO" id="GO:0045893">
    <property type="term" value="P:positive regulation of DNA-templated transcription"/>
    <property type="evidence" value="ECO:0007669"/>
    <property type="project" value="TreeGrafter"/>
</dbReference>
<evidence type="ECO:0000313" key="4">
    <source>
        <dbReference type="Proteomes" id="UP000663760"/>
    </source>
</evidence>
<reference evidence="3" key="1">
    <citation type="submission" date="2020-02" db="EMBL/GenBank/DDBJ databases">
        <authorList>
            <person name="Scholz U."/>
            <person name="Mascher M."/>
            <person name="Fiebig A."/>
        </authorList>
    </citation>
    <scope>NUCLEOTIDE SEQUENCE</scope>
</reference>
<sequence>MSWNGDGKEGGWGSATADGGGGPCGACKFLRRKCVSGCIFAPYFDPEGGAGHFAAVHRVFGASNASKLLQRVPPHRRLHAVLTMCYEAHARLRDPVFGCVAHVFALQQQVVSLEAELGLVQARLSAARSSSCAAILLPSGGGGQYTSDSSLFNATLEETLPRPELDGERHCAGQPVQQPENDEVETLVQEYFAKYLQGAKLRWPDSL</sequence>
<name>A0A7I8K5C8_SPIIN</name>
<dbReference type="EMBL" id="LR746265">
    <property type="protein sequence ID" value="CAA7391808.1"/>
    <property type="molecule type" value="Genomic_DNA"/>
</dbReference>
<dbReference type="PANTHER" id="PTHR31529:SF28">
    <property type="entry name" value="LOB DOMAIN-CONTAINING PROTEIN 19"/>
    <property type="match status" value="1"/>
</dbReference>
<dbReference type="AlphaFoldDB" id="A0A7I8K5C8"/>
<dbReference type="Proteomes" id="UP000663760">
    <property type="component" value="Chromosome 2"/>
</dbReference>
<accession>A0A7I8K5C8</accession>
<dbReference type="OrthoDB" id="668748at2759"/>
<dbReference type="GO" id="GO:0009755">
    <property type="term" value="P:hormone-mediated signaling pathway"/>
    <property type="evidence" value="ECO:0007669"/>
    <property type="project" value="TreeGrafter"/>
</dbReference>
<evidence type="ECO:0000256" key="1">
    <source>
        <dbReference type="ARBA" id="ARBA00005474"/>
    </source>
</evidence>
<protein>
    <recommendedName>
        <fullName evidence="2">LOB domain-containing protein</fullName>
    </recommendedName>
</protein>
<organism evidence="3 4">
    <name type="scientific">Spirodela intermedia</name>
    <name type="common">Intermediate duckweed</name>
    <dbReference type="NCBI Taxonomy" id="51605"/>
    <lineage>
        <taxon>Eukaryota</taxon>
        <taxon>Viridiplantae</taxon>
        <taxon>Streptophyta</taxon>
        <taxon>Embryophyta</taxon>
        <taxon>Tracheophyta</taxon>
        <taxon>Spermatophyta</taxon>
        <taxon>Magnoliopsida</taxon>
        <taxon>Liliopsida</taxon>
        <taxon>Araceae</taxon>
        <taxon>Lemnoideae</taxon>
        <taxon>Spirodela</taxon>
    </lineage>
</organism>
<dbReference type="InterPro" id="IPR004883">
    <property type="entry name" value="LOB"/>
</dbReference>